<evidence type="ECO:0000313" key="3">
    <source>
        <dbReference type="Proteomes" id="UP000308652"/>
    </source>
</evidence>
<dbReference type="InterPro" id="IPR009724">
    <property type="entry name" value="TMEM70"/>
</dbReference>
<feature type="transmembrane region" description="Helical" evidence="1">
    <location>
        <begin position="39"/>
        <end position="63"/>
    </location>
</feature>
<keyword evidence="3" id="KW-1185">Reference proteome</keyword>
<feature type="non-terminal residue" evidence="2">
    <location>
        <position position="178"/>
    </location>
</feature>
<dbReference type="AlphaFoldDB" id="A0A5C3MHU3"/>
<keyword evidence="1" id="KW-0812">Transmembrane</keyword>
<keyword evidence="1" id="KW-1133">Transmembrane helix</keyword>
<gene>
    <name evidence="2" type="ORF">BDQ12DRAFT_579798</name>
</gene>
<accession>A0A5C3MHU3</accession>
<feature type="non-terminal residue" evidence="2">
    <location>
        <position position="1"/>
    </location>
</feature>
<name>A0A5C3MHU3_9AGAR</name>
<evidence type="ECO:0000256" key="1">
    <source>
        <dbReference type="SAM" id="Phobius"/>
    </source>
</evidence>
<keyword evidence="1" id="KW-0472">Membrane</keyword>
<reference evidence="2 3" key="1">
    <citation type="journal article" date="2019" name="Nat. Ecol. Evol.">
        <title>Megaphylogeny resolves global patterns of mushroom evolution.</title>
        <authorList>
            <person name="Varga T."/>
            <person name="Krizsan K."/>
            <person name="Foldi C."/>
            <person name="Dima B."/>
            <person name="Sanchez-Garcia M."/>
            <person name="Sanchez-Ramirez S."/>
            <person name="Szollosi G.J."/>
            <person name="Szarkandi J.G."/>
            <person name="Papp V."/>
            <person name="Albert L."/>
            <person name="Andreopoulos W."/>
            <person name="Angelini C."/>
            <person name="Antonin V."/>
            <person name="Barry K.W."/>
            <person name="Bougher N.L."/>
            <person name="Buchanan P."/>
            <person name="Buyck B."/>
            <person name="Bense V."/>
            <person name="Catcheside P."/>
            <person name="Chovatia M."/>
            <person name="Cooper J."/>
            <person name="Damon W."/>
            <person name="Desjardin D."/>
            <person name="Finy P."/>
            <person name="Geml J."/>
            <person name="Haridas S."/>
            <person name="Hughes K."/>
            <person name="Justo A."/>
            <person name="Karasinski D."/>
            <person name="Kautmanova I."/>
            <person name="Kiss B."/>
            <person name="Kocsube S."/>
            <person name="Kotiranta H."/>
            <person name="LaButti K.M."/>
            <person name="Lechner B.E."/>
            <person name="Liimatainen K."/>
            <person name="Lipzen A."/>
            <person name="Lukacs Z."/>
            <person name="Mihaltcheva S."/>
            <person name="Morgado L.N."/>
            <person name="Niskanen T."/>
            <person name="Noordeloos M.E."/>
            <person name="Ohm R.A."/>
            <person name="Ortiz-Santana B."/>
            <person name="Ovrebo C."/>
            <person name="Racz N."/>
            <person name="Riley R."/>
            <person name="Savchenko A."/>
            <person name="Shiryaev A."/>
            <person name="Soop K."/>
            <person name="Spirin V."/>
            <person name="Szebenyi C."/>
            <person name="Tomsovsky M."/>
            <person name="Tulloss R.E."/>
            <person name="Uehling J."/>
            <person name="Grigoriev I.V."/>
            <person name="Vagvolgyi C."/>
            <person name="Papp T."/>
            <person name="Martin F.M."/>
            <person name="Miettinen O."/>
            <person name="Hibbett D.S."/>
            <person name="Nagy L.G."/>
        </authorList>
    </citation>
    <scope>NUCLEOTIDE SEQUENCE [LARGE SCALE GENOMIC DNA]</scope>
    <source>
        <strain evidence="2 3">CBS 166.37</strain>
    </source>
</reference>
<dbReference type="EMBL" id="ML213590">
    <property type="protein sequence ID" value="TFK44934.1"/>
    <property type="molecule type" value="Genomic_DNA"/>
</dbReference>
<dbReference type="GO" id="GO:0031966">
    <property type="term" value="C:mitochondrial membrane"/>
    <property type="evidence" value="ECO:0007669"/>
    <property type="project" value="TreeGrafter"/>
</dbReference>
<evidence type="ECO:0000313" key="2">
    <source>
        <dbReference type="EMBL" id="TFK44934.1"/>
    </source>
</evidence>
<proteinExistence type="predicted"/>
<dbReference type="PANTHER" id="PTHR13281:SF0">
    <property type="entry name" value="TRANSMEMBRANE PROTEIN 70, MITOCHONDRIAL"/>
    <property type="match status" value="1"/>
</dbReference>
<dbReference type="GO" id="GO:0033615">
    <property type="term" value="P:mitochondrial proton-transporting ATP synthase complex assembly"/>
    <property type="evidence" value="ECO:0007669"/>
    <property type="project" value="TreeGrafter"/>
</dbReference>
<dbReference type="OrthoDB" id="5386199at2759"/>
<protein>
    <submittedName>
        <fullName evidence="2">Uncharacterized protein</fullName>
    </submittedName>
</protein>
<organism evidence="2 3">
    <name type="scientific">Crucibulum laeve</name>
    <dbReference type="NCBI Taxonomy" id="68775"/>
    <lineage>
        <taxon>Eukaryota</taxon>
        <taxon>Fungi</taxon>
        <taxon>Dikarya</taxon>
        <taxon>Basidiomycota</taxon>
        <taxon>Agaricomycotina</taxon>
        <taxon>Agaricomycetes</taxon>
        <taxon>Agaricomycetidae</taxon>
        <taxon>Agaricales</taxon>
        <taxon>Agaricineae</taxon>
        <taxon>Nidulariaceae</taxon>
        <taxon>Crucibulum</taxon>
    </lineage>
</organism>
<sequence>YHGPLATTFRRLKTFSLAGLTLTTTMVPFIFIVESNLPATARLALASMAIGTSVFSTAVLGWSSKPYVTTLRRLTPTENGGAEGLEMTTFTWRLQERNTRIYDPTFLVATERPLAKWELAESVILSNSSGDETRSISPGQEETVAETMDKAGKILGRWIVTWGNNGEGTCRQVGDIVR</sequence>
<dbReference type="Proteomes" id="UP000308652">
    <property type="component" value="Unassembled WGS sequence"/>
</dbReference>
<feature type="transmembrane region" description="Helical" evidence="1">
    <location>
        <begin position="12"/>
        <end position="33"/>
    </location>
</feature>
<dbReference type="PANTHER" id="PTHR13281">
    <property type="entry name" value="TRANSMEMBRANE PROTEIN 70, MITOCHONDRIAL"/>
    <property type="match status" value="1"/>
</dbReference>